<dbReference type="InParanoid" id="A0A0L0HJX4"/>
<sequence length="210" mass="22726">MVNATQASKPAIEPPATGANMHIDTEANQAANLAMLPPASRASVPTEDADNPSPAHSTETIRTDDVEEIDGRARHDMEIRNHHDDFSVGNEPDSDEEEEEEYSYGYTPLNSGYEPLGGDADGEDEIDGQGEPTTLQSQLKAPEPLTITMDKNSIIDNDDLTIIQSVMSTITIPESAIPEWAKAVPEEQWLPKLIIDCPNTSSDVSTPSGR</sequence>
<dbReference type="GeneID" id="27686685"/>
<dbReference type="Proteomes" id="UP000053201">
    <property type="component" value="Unassembled WGS sequence"/>
</dbReference>
<proteinExistence type="predicted"/>
<dbReference type="EMBL" id="KQ257454">
    <property type="protein sequence ID" value="KND01338.1"/>
    <property type="molecule type" value="Genomic_DNA"/>
</dbReference>
<feature type="compositionally biased region" description="Basic and acidic residues" evidence="1">
    <location>
        <begin position="59"/>
        <end position="86"/>
    </location>
</feature>
<dbReference type="RefSeq" id="XP_016609377.1">
    <property type="nucleotide sequence ID" value="XM_016751426.1"/>
</dbReference>
<feature type="region of interest" description="Disordered" evidence="1">
    <location>
        <begin position="1"/>
        <end position="137"/>
    </location>
</feature>
<name>A0A0L0HJX4_SPIPD</name>
<protein>
    <recommendedName>
        <fullName evidence="4">Male-enhanced antigen 1</fullName>
    </recommendedName>
</protein>
<keyword evidence="3" id="KW-1185">Reference proteome</keyword>
<dbReference type="Pfam" id="PF06910">
    <property type="entry name" value="MEA1"/>
    <property type="match status" value="1"/>
</dbReference>
<feature type="compositionally biased region" description="Acidic residues" evidence="1">
    <location>
        <begin position="92"/>
        <end position="102"/>
    </location>
</feature>
<evidence type="ECO:0000256" key="1">
    <source>
        <dbReference type="SAM" id="MobiDB-lite"/>
    </source>
</evidence>
<evidence type="ECO:0000313" key="2">
    <source>
        <dbReference type="EMBL" id="KND01338.1"/>
    </source>
</evidence>
<reference evidence="2 3" key="1">
    <citation type="submission" date="2009-08" db="EMBL/GenBank/DDBJ databases">
        <title>The Genome Sequence of Spizellomyces punctatus strain DAOM BR117.</title>
        <authorList>
            <consortium name="The Broad Institute Genome Sequencing Platform"/>
            <person name="Russ C."/>
            <person name="Cuomo C."/>
            <person name="Shea T."/>
            <person name="Young S.K."/>
            <person name="Zeng Q."/>
            <person name="Koehrsen M."/>
            <person name="Haas B."/>
            <person name="Borodovsky M."/>
            <person name="Guigo R."/>
            <person name="Alvarado L."/>
            <person name="Berlin A."/>
            <person name="Bochicchio J."/>
            <person name="Borenstein D."/>
            <person name="Chapman S."/>
            <person name="Chen Z."/>
            <person name="Engels R."/>
            <person name="Freedman E."/>
            <person name="Gellesch M."/>
            <person name="Goldberg J."/>
            <person name="Griggs A."/>
            <person name="Gujja S."/>
            <person name="Heiman D."/>
            <person name="Hepburn T."/>
            <person name="Howarth C."/>
            <person name="Jen D."/>
            <person name="Larson L."/>
            <person name="Lewis B."/>
            <person name="Mehta T."/>
            <person name="Park D."/>
            <person name="Pearson M."/>
            <person name="Roberts A."/>
            <person name="Saif S."/>
            <person name="Shenoy N."/>
            <person name="Sisk P."/>
            <person name="Stolte C."/>
            <person name="Sykes S."/>
            <person name="Thomson T."/>
            <person name="Walk T."/>
            <person name="White J."/>
            <person name="Yandava C."/>
            <person name="Burger G."/>
            <person name="Gray M.W."/>
            <person name="Holland P.W.H."/>
            <person name="King N."/>
            <person name="Lang F.B.F."/>
            <person name="Roger A.J."/>
            <person name="Ruiz-Trillo I."/>
            <person name="Lander E."/>
            <person name="Nusbaum C."/>
        </authorList>
    </citation>
    <scope>NUCLEOTIDE SEQUENCE [LARGE SCALE GENOMIC DNA]</scope>
    <source>
        <strain evidence="2 3">DAOM BR117</strain>
    </source>
</reference>
<dbReference type="VEuPathDB" id="FungiDB:SPPG_03150"/>
<dbReference type="OrthoDB" id="5593200at2759"/>
<evidence type="ECO:0000313" key="3">
    <source>
        <dbReference type="Proteomes" id="UP000053201"/>
    </source>
</evidence>
<dbReference type="AlphaFoldDB" id="A0A0L0HJX4"/>
<evidence type="ECO:0008006" key="4">
    <source>
        <dbReference type="Google" id="ProtNLM"/>
    </source>
</evidence>
<organism evidence="2 3">
    <name type="scientific">Spizellomyces punctatus (strain DAOM BR117)</name>
    <dbReference type="NCBI Taxonomy" id="645134"/>
    <lineage>
        <taxon>Eukaryota</taxon>
        <taxon>Fungi</taxon>
        <taxon>Fungi incertae sedis</taxon>
        <taxon>Chytridiomycota</taxon>
        <taxon>Chytridiomycota incertae sedis</taxon>
        <taxon>Chytridiomycetes</taxon>
        <taxon>Spizellomycetales</taxon>
        <taxon>Spizellomycetaceae</taxon>
        <taxon>Spizellomyces</taxon>
    </lineage>
</organism>
<dbReference type="eggNOG" id="ENOG502SCZ2">
    <property type="taxonomic scope" value="Eukaryota"/>
</dbReference>
<gene>
    <name evidence="2" type="ORF">SPPG_03150</name>
</gene>
<accession>A0A0L0HJX4</accession>